<sequence>MDSDNSTPTPEEMRDKLGDQRRKMLATLNRADEATLDTSTLRQRADVPTGSIDHHLKLLTRWNLIEQQPDRTYTGQGGSRARVWQLTDDGVAFIEDHDDVLSPPETAQTATRVTALENRIEDLEAETRQRRQVIIDILEVISGAQDDETQKQVQQILAEADTKLS</sequence>
<keyword evidence="4" id="KW-1185">Reference proteome</keyword>
<dbReference type="InterPro" id="IPR036388">
    <property type="entry name" value="WH-like_DNA-bd_sf"/>
</dbReference>
<dbReference type="SUPFAM" id="SSF46785">
    <property type="entry name" value="Winged helix' DNA-binding domain"/>
    <property type="match status" value="1"/>
</dbReference>
<evidence type="ECO:0000256" key="1">
    <source>
        <dbReference type="SAM" id="Coils"/>
    </source>
</evidence>
<dbReference type="AlphaFoldDB" id="A0AAV3UPC4"/>
<feature type="compositionally biased region" description="Basic and acidic residues" evidence="2">
    <location>
        <begin position="11"/>
        <end position="20"/>
    </location>
</feature>
<gene>
    <name evidence="3" type="ORF">GCM10025751_48130</name>
</gene>
<protein>
    <recommendedName>
        <fullName evidence="5">Helix-turn-helix domain-containing protein</fullName>
    </recommendedName>
</protein>
<evidence type="ECO:0008006" key="5">
    <source>
        <dbReference type="Google" id="ProtNLM"/>
    </source>
</evidence>
<reference evidence="3 4" key="1">
    <citation type="journal article" date="2019" name="Int. J. Syst. Evol. Microbiol.">
        <title>The Global Catalogue of Microorganisms (GCM) 10K type strain sequencing project: providing services to taxonomists for standard genome sequencing and annotation.</title>
        <authorList>
            <consortium name="The Broad Institute Genomics Platform"/>
            <consortium name="The Broad Institute Genome Sequencing Center for Infectious Disease"/>
            <person name="Wu L."/>
            <person name="Ma J."/>
        </authorList>
    </citation>
    <scope>NUCLEOTIDE SEQUENCE [LARGE SCALE GENOMIC DNA]</scope>
    <source>
        <strain evidence="3 4">JCM 17504</strain>
    </source>
</reference>
<dbReference type="Gene3D" id="1.10.10.10">
    <property type="entry name" value="Winged helix-like DNA-binding domain superfamily/Winged helix DNA-binding domain"/>
    <property type="match status" value="1"/>
</dbReference>
<feature type="coiled-coil region" evidence="1">
    <location>
        <begin position="106"/>
        <end position="133"/>
    </location>
</feature>
<keyword evidence="1" id="KW-0175">Coiled coil</keyword>
<evidence type="ECO:0000313" key="4">
    <source>
        <dbReference type="Proteomes" id="UP001501729"/>
    </source>
</evidence>
<proteinExistence type="predicted"/>
<comment type="caution">
    <text evidence="3">The sequence shown here is derived from an EMBL/GenBank/DDBJ whole genome shotgun (WGS) entry which is preliminary data.</text>
</comment>
<evidence type="ECO:0000313" key="3">
    <source>
        <dbReference type="EMBL" id="GAA5061724.1"/>
    </source>
</evidence>
<dbReference type="EMBL" id="BAABKX010000022">
    <property type="protein sequence ID" value="GAA5061724.1"/>
    <property type="molecule type" value="Genomic_DNA"/>
</dbReference>
<evidence type="ECO:0000256" key="2">
    <source>
        <dbReference type="SAM" id="MobiDB-lite"/>
    </source>
</evidence>
<organism evidence="3 4">
    <name type="scientific">Haladaptatus pallidirubidus</name>
    <dbReference type="NCBI Taxonomy" id="1008152"/>
    <lineage>
        <taxon>Archaea</taxon>
        <taxon>Methanobacteriati</taxon>
        <taxon>Methanobacteriota</taxon>
        <taxon>Stenosarchaea group</taxon>
        <taxon>Halobacteria</taxon>
        <taxon>Halobacteriales</taxon>
        <taxon>Haladaptataceae</taxon>
        <taxon>Haladaptatus</taxon>
    </lineage>
</organism>
<dbReference type="InterPro" id="IPR036390">
    <property type="entry name" value="WH_DNA-bd_sf"/>
</dbReference>
<feature type="region of interest" description="Disordered" evidence="2">
    <location>
        <begin position="1"/>
        <end position="20"/>
    </location>
</feature>
<name>A0AAV3UPC4_9EURY</name>
<dbReference type="Proteomes" id="UP001501729">
    <property type="component" value="Unassembled WGS sequence"/>
</dbReference>
<dbReference type="RefSeq" id="WP_345412905.1">
    <property type="nucleotide sequence ID" value="NZ_BAABKX010000022.1"/>
</dbReference>
<accession>A0AAV3UPC4</accession>